<dbReference type="PANTHER" id="PTHR33112">
    <property type="entry name" value="DOMAIN PROTEIN, PUTATIVE-RELATED"/>
    <property type="match status" value="1"/>
</dbReference>
<reference evidence="2" key="1">
    <citation type="journal article" date="2023" name="Mol. Phylogenet. Evol.">
        <title>Genome-scale phylogeny and comparative genomics of the fungal order Sordariales.</title>
        <authorList>
            <person name="Hensen N."/>
            <person name="Bonometti L."/>
            <person name="Westerberg I."/>
            <person name="Brannstrom I.O."/>
            <person name="Guillou S."/>
            <person name="Cros-Aarteil S."/>
            <person name="Calhoun S."/>
            <person name="Haridas S."/>
            <person name="Kuo A."/>
            <person name="Mondo S."/>
            <person name="Pangilinan J."/>
            <person name="Riley R."/>
            <person name="LaButti K."/>
            <person name="Andreopoulos B."/>
            <person name="Lipzen A."/>
            <person name="Chen C."/>
            <person name="Yan M."/>
            <person name="Daum C."/>
            <person name="Ng V."/>
            <person name="Clum A."/>
            <person name="Steindorff A."/>
            <person name="Ohm R.A."/>
            <person name="Martin F."/>
            <person name="Silar P."/>
            <person name="Natvig D.O."/>
            <person name="Lalanne C."/>
            <person name="Gautier V."/>
            <person name="Ament-Velasquez S.L."/>
            <person name="Kruys A."/>
            <person name="Hutchinson M.I."/>
            <person name="Powell A.J."/>
            <person name="Barry K."/>
            <person name="Miller A.N."/>
            <person name="Grigoriev I.V."/>
            <person name="Debuchy R."/>
            <person name="Gladieux P."/>
            <person name="Hiltunen Thoren M."/>
            <person name="Johannesson H."/>
        </authorList>
    </citation>
    <scope>NUCLEOTIDE SEQUENCE</scope>
    <source>
        <strain evidence="2">CBS 955.72</strain>
    </source>
</reference>
<dbReference type="EMBL" id="JAUIQD010000003">
    <property type="protein sequence ID" value="KAK3356628.1"/>
    <property type="molecule type" value="Genomic_DNA"/>
</dbReference>
<reference evidence="2" key="2">
    <citation type="submission" date="2023-06" db="EMBL/GenBank/DDBJ databases">
        <authorList>
            <consortium name="Lawrence Berkeley National Laboratory"/>
            <person name="Haridas S."/>
            <person name="Hensen N."/>
            <person name="Bonometti L."/>
            <person name="Westerberg I."/>
            <person name="Brannstrom I.O."/>
            <person name="Guillou S."/>
            <person name="Cros-Aarteil S."/>
            <person name="Calhoun S."/>
            <person name="Kuo A."/>
            <person name="Mondo S."/>
            <person name="Pangilinan J."/>
            <person name="Riley R."/>
            <person name="Labutti K."/>
            <person name="Andreopoulos B."/>
            <person name="Lipzen A."/>
            <person name="Chen C."/>
            <person name="Yanf M."/>
            <person name="Daum C."/>
            <person name="Ng V."/>
            <person name="Clum A."/>
            <person name="Steindorff A."/>
            <person name="Ohm R."/>
            <person name="Martin F."/>
            <person name="Silar P."/>
            <person name="Natvig D."/>
            <person name="Lalanne C."/>
            <person name="Gautier V."/>
            <person name="Ament-Velasquez S.L."/>
            <person name="Kruys A."/>
            <person name="Hutchinson M.I."/>
            <person name="Powell A.J."/>
            <person name="Barry K."/>
            <person name="Miller A.N."/>
            <person name="Grigoriev I.V."/>
            <person name="Debuchy R."/>
            <person name="Gladieux P."/>
            <person name="Thoren M.H."/>
            <person name="Johannesson H."/>
        </authorList>
    </citation>
    <scope>NUCLEOTIDE SEQUENCE</scope>
    <source>
        <strain evidence="2">CBS 955.72</strain>
    </source>
</reference>
<comment type="caution">
    <text evidence="2">The sequence shown here is derived from an EMBL/GenBank/DDBJ whole genome shotgun (WGS) entry which is preliminary data.</text>
</comment>
<gene>
    <name evidence="2" type="ORF">B0T25DRAFT_537090</name>
</gene>
<dbReference type="Proteomes" id="UP001275084">
    <property type="component" value="Unassembled WGS sequence"/>
</dbReference>
<evidence type="ECO:0000313" key="2">
    <source>
        <dbReference type="EMBL" id="KAK3356628.1"/>
    </source>
</evidence>
<dbReference type="Pfam" id="PF06985">
    <property type="entry name" value="HET"/>
    <property type="match status" value="1"/>
</dbReference>
<sequence length="675" mass="74544">MKALNSVIQTAKWLANCPRRCGACLFDLGSSAKPLGFDVDPPVERVFWESDTHTTTMTQLRKSARRGCTTCAALLGFLQQTEIQGSVTAIEWYPSRGLDQPRPRVVCHIEGGTTVALELCAAPEIFRGATGIMVGVHPSICPGLKTQGGTGEPPARVQAAHWLADCRTEHSKCRRDLSSVSFVPTRLLSIGGNDLAKVVICERFPAPVMYGALSHRWSAETEAVKLTRASLGGRKTDGILMSALPPLMQDSITVLRELGIEYVWIDSLCIVQDSLEDWRVEAAMMAQVYSNAELTVAATWCHGSGQSLFSRRNDSDNEFAVAHLPSVSDRPPLFIRRAPPHFQWTTGSDAASDSEPFCLWPLLSRGWVYQEQWLSRRILHFTRHELVWVCNETTACECAQNQFGTAHSTVGEVSGQPSRWQDIVHEYSSRAFTQVTDRLPALAGIATMYSSTCDTPPGRYLCGLWTQDFPGALFWRAAAGAQLLPRSNTKIPSWSWASSTGPVEFVFTDDEVEKTQVLAVHVSCRGKDVMGDVTEAALQISGPVVLAKVFYGSHWRELATSRVGHSERSQGLEIGGQYATFAMDHTFENAEEHFARDSMPVMCLLLSSNHLGYNDPEHPETNREGQFACGLVLRPVSEQGAVYERIGYFLGWDLDDGFHLEELTSLSNKIQITLV</sequence>
<evidence type="ECO:0000313" key="3">
    <source>
        <dbReference type="Proteomes" id="UP001275084"/>
    </source>
</evidence>
<name>A0AAJ0HKV8_9PEZI</name>
<dbReference type="AlphaFoldDB" id="A0AAJ0HKV8"/>
<keyword evidence="3" id="KW-1185">Reference proteome</keyword>
<proteinExistence type="predicted"/>
<organism evidence="2 3">
    <name type="scientific">Lasiosphaeria hispida</name>
    <dbReference type="NCBI Taxonomy" id="260671"/>
    <lineage>
        <taxon>Eukaryota</taxon>
        <taxon>Fungi</taxon>
        <taxon>Dikarya</taxon>
        <taxon>Ascomycota</taxon>
        <taxon>Pezizomycotina</taxon>
        <taxon>Sordariomycetes</taxon>
        <taxon>Sordariomycetidae</taxon>
        <taxon>Sordariales</taxon>
        <taxon>Lasiosphaeriaceae</taxon>
        <taxon>Lasiosphaeria</taxon>
    </lineage>
</organism>
<feature type="domain" description="Heterokaryon incompatibility" evidence="1">
    <location>
        <begin position="210"/>
        <end position="371"/>
    </location>
</feature>
<dbReference type="PANTHER" id="PTHR33112:SF9">
    <property type="entry name" value="HETEROKARYON INCOMPATIBILITY DOMAIN-CONTAINING PROTEIN"/>
    <property type="match status" value="1"/>
</dbReference>
<protein>
    <submittedName>
        <fullName evidence="2">Heterokaryon incompatibility protein-domain-containing protein</fullName>
    </submittedName>
</protein>
<dbReference type="InterPro" id="IPR010730">
    <property type="entry name" value="HET"/>
</dbReference>
<evidence type="ECO:0000259" key="1">
    <source>
        <dbReference type="Pfam" id="PF06985"/>
    </source>
</evidence>
<accession>A0AAJ0HKV8</accession>